<feature type="domain" description="Fe2OG dioxygenase" evidence="12">
    <location>
        <begin position="166"/>
        <end position="267"/>
    </location>
</feature>
<dbReference type="AlphaFoldDB" id="A0A2S8Q7J5"/>
<evidence type="ECO:0000313" key="14">
    <source>
        <dbReference type="Proteomes" id="UP000239550"/>
    </source>
</evidence>
<evidence type="ECO:0000313" key="13">
    <source>
        <dbReference type="EMBL" id="PQQ28702.1"/>
    </source>
</evidence>
<evidence type="ECO:0000256" key="1">
    <source>
        <dbReference type="ARBA" id="ARBA00001954"/>
    </source>
</evidence>
<evidence type="ECO:0000256" key="3">
    <source>
        <dbReference type="ARBA" id="ARBA00012293"/>
    </source>
</evidence>
<evidence type="ECO:0000256" key="8">
    <source>
        <dbReference type="ARBA" id="ARBA00031282"/>
    </source>
</evidence>
<gene>
    <name evidence="13" type="ORF">C6H66_04185</name>
</gene>
<comment type="catalytic activity">
    <reaction evidence="9">
        <text>2-oxoglutarate + O2 + 2 H(+) = ethene + 3 CO2 + H2O</text>
        <dbReference type="Rhea" id="RHEA:31523"/>
        <dbReference type="ChEBI" id="CHEBI:15377"/>
        <dbReference type="ChEBI" id="CHEBI:15378"/>
        <dbReference type="ChEBI" id="CHEBI:15379"/>
        <dbReference type="ChEBI" id="CHEBI:16526"/>
        <dbReference type="ChEBI" id="CHEBI:16810"/>
        <dbReference type="ChEBI" id="CHEBI:18153"/>
        <dbReference type="EC" id="1.13.12.19"/>
    </reaction>
</comment>
<dbReference type="EMBL" id="PUWT01000008">
    <property type="protein sequence ID" value="PQQ28702.1"/>
    <property type="molecule type" value="Genomic_DNA"/>
</dbReference>
<dbReference type="GO" id="GO:0046872">
    <property type="term" value="F:metal ion binding"/>
    <property type="evidence" value="ECO:0007669"/>
    <property type="project" value="UniProtKB-KW"/>
</dbReference>
<evidence type="ECO:0000259" key="12">
    <source>
        <dbReference type="PROSITE" id="PS51471"/>
    </source>
</evidence>
<keyword evidence="11" id="KW-0408">Iron</keyword>
<evidence type="ECO:0000256" key="4">
    <source>
        <dbReference type="ARBA" id="ARBA00012531"/>
    </source>
</evidence>
<reference evidence="13 14" key="1">
    <citation type="submission" date="2018-02" db="EMBL/GenBank/DDBJ databases">
        <title>Five New Genomes of Indian Photorhabdus Isolates TSA.</title>
        <authorList>
            <person name="Dubay B."/>
            <person name="Somvanshi V.S."/>
        </authorList>
    </citation>
    <scope>NUCLEOTIDE SEQUENCE [LARGE SCALE GENOMIC DNA]</scope>
    <source>
        <strain evidence="13 14">H1</strain>
    </source>
</reference>
<dbReference type="EC" id="1.14.20.7" evidence="3"/>
<dbReference type="InterPro" id="IPR027443">
    <property type="entry name" value="IPNS-like_sf"/>
</dbReference>
<dbReference type="SUPFAM" id="SSF51197">
    <property type="entry name" value="Clavaminate synthase-like"/>
    <property type="match status" value="1"/>
</dbReference>
<protein>
    <recommendedName>
        <fullName evidence="5">2-oxoglutarate-dependent ethylene/succinate-forming enzyme</fullName>
        <ecNumber evidence="4">1.13.12.19</ecNumber>
        <ecNumber evidence="3">1.14.20.7</ecNumber>
    </recommendedName>
    <alternativeName>
        <fullName evidence="7">2-oxoglutarate dioxygenase (ethylene-forming)</fullName>
    </alternativeName>
    <alternativeName>
        <fullName evidence="8">2-oxoglutarate/L-arginine monooxygenase/decarboxylase (succinate-forming)</fullName>
    </alternativeName>
</protein>
<sequence length="315" mass="35912">MKIQQVPVIEYKDISTGHFEVSQFIRILKKFGHIHITNITDPAFVIGSVHLKRVAQQLFDLPDEIKMQFYIGNSDGHRGYVPVTEKGQYADEKDRVYEAFDIGPAGGAPEWILSGENRYPRQVLNASEVIDRYFDFSLSLGRLITSALISHYSHHEINIVDATCNPASQLRLIHYLSHEPEEIQQASSMGAHTDYEFFTLLLQDSPGLFYRMNNNEPWQAVPAMKNSLLLIAGDVLEVLSNGEIRSLIHRVLANGDERYSFAFFMNLNPDTHLKRPGEPDFNIGNHLISQLTRDFPYLRSKINATYNPVFEESAK</sequence>
<name>A0A2S8Q7J5_9GAMM</name>
<evidence type="ECO:0000256" key="7">
    <source>
        <dbReference type="ARBA" id="ARBA00031011"/>
    </source>
</evidence>
<keyword evidence="14" id="KW-1185">Reference proteome</keyword>
<evidence type="ECO:0000256" key="2">
    <source>
        <dbReference type="ARBA" id="ARBA00004767"/>
    </source>
</evidence>
<dbReference type="PANTHER" id="PTHR47990">
    <property type="entry name" value="2-OXOGLUTARATE (2OG) AND FE(II)-DEPENDENT OXYGENASE SUPERFAMILY PROTEIN-RELATED"/>
    <property type="match status" value="1"/>
</dbReference>
<dbReference type="GO" id="GO:0102276">
    <property type="term" value="F:2-oxoglutarate oxygenase/decarboxylase (ethylene-forming) activity"/>
    <property type="evidence" value="ECO:0007669"/>
    <property type="project" value="UniProtKB-EC"/>
</dbReference>
<comment type="caution">
    <text evidence="13">The sequence shown here is derived from an EMBL/GenBank/DDBJ whole genome shotgun (WGS) entry which is preliminary data.</text>
</comment>
<proteinExistence type="inferred from homology"/>
<comment type="pathway">
    <text evidence="2">Alkene biosynthesis; ethylene biosynthesis via 2-oxoglutarate.</text>
</comment>
<dbReference type="PROSITE" id="PS51471">
    <property type="entry name" value="FE2OG_OXY"/>
    <property type="match status" value="1"/>
</dbReference>
<dbReference type="InterPro" id="IPR026992">
    <property type="entry name" value="DIOX_N"/>
</dbReference>
<dbReference type="GO" id="GO:0009693">
    <property type="term" value="P:ethylene biosynthetic process"/>
    <property type="evidence" value="ECO:0007669"/>
    <property type="project" value="UniProtKB-KW"/>
</dbReference>
<evidence type="ECO:0000256" key="5">
    <source>
        <dbReference type="ARBA" id="ARBA00019045"/>
    </source>
</evidence>
<dbReference type="RefSeq" id="WP_105394871.1">
    <property type="nucleotide sequence ID" value="NZ_CAWNTA010000149.1"/>
</dbReference>
<evidence type="ECO:0000256" key="9">
    <source>
        <dbReference type="ARBA" id="ARBA00047725"/>
    </source>
</evidence>
<keyword evidence="11" id="KW-0479">Metal-binding</keyword>
<comment type="cofactor">
    <cofactor evidence="1">
        <name>Fe(2+)</name>
        <dbReference type="ChEBI" id="CHEBI:29033"/>
    </cofactor>
</comment>
<dbReference type="Gene3D" id="2.60.120.330">
    <property type="entry name" value="B-lactam Antibiotic, Isopenicillin N Synthase, Chain"/>
    <property type="match status" value="1"/>
</dbReference>
<dbReference type="InterPro" id="IPR050231">
    <property type="entry name" value="Iron_ascorbate_oxido_reductase"/>
</dbReference>
<evidence type="ECO:0000256" key="11">
    <source>
        <dbReference type="RuleBase" id="RU003682"/>
    </source>
</evidence>
<dbReference type="Pfam" id="PF14226">
    <property type="entry name" value="DIOX_N"/>
    <property type="match status" value="1"/>
</dbReference>
<dbReference type="InterPro" id="IPR005123">
    <property type="entry name" value="Oxoglu/Fe-dep_dioxygenase_dom"/>
</dbReference>
<evidence type="ECO:0000256" key="6">
    <source>
        <dbReference type="ARBA" id="ARBA00022666"/>
    </source>
</evidence>
<accession>A0A2S8Q7J5</accession>
<dbReference type="Proteomes" id="UP000239550">
    <property type="component" value="Unassembled WGS sequence"/>
</dbReference>
<comment type="catalytic activity">
    <reaction evidence="10">
        <text>L-arginine + 2-oxoglutarate + O2 = guanidine + L-glutamate 5-semialdehyde + succinate + CO2</text>
        <dbReference type="Rhea" id="RHEA:31535"/>
        <dbReference type="ChEBI" id="CHEBI:15379"/>
        <dbReference type="ChEBI" id="CHEBI:16526"/>
        <dbReference type="ChEBI" id="CHEBI:16810"/>
        <dbReference type="ChEBI" id="CHEBI:30031"/>
        <dbReference type="ChEBI" id="CHEBI:30087"/>
        <dbReference type="ChEBI" id="CHEBI:32682"/>
        <dbReference type="ChEBI" id="CHEBI:58066"/>
        <dbReference type="EC" id="1.14.20.7"/>
    </reaction>
</comment>
<dbReference type="InterPro" id="IPR044861">
    <property type="entry name" value="IPNS-like_FE2OG_OXY"/>
</dbReference>
<keyword evidence="6" id="KW-0266">Ethylene biosynthesis</keyword>
<dbReference type="EC" id="1.13.12.19" evidence="4"/>
<keyword evidence="11" id="KW-0560">Oxidoreductase</keyword>
<organism evidence="13 14">
    <name type="scientific">Photorhabdus hindustanensis</name>
    <dbReference type="NCBI Taxonomy" id="2918802"/>
    <lineage>
        <taxon>Bacteria</taxon>
        <taxon>Pseudomonadati</taxon>
        <taxon>Pseudomonadota</taxon>
        <taxon>Gammaproteobacteria</taxon>
        <taxon>Enterobacterales</taxon>
        <taxon>Morganellaceae</taxon>
        <taxon>Photorhabdus</taxon>
    </lineage>
</organism>
<dbReference type="Pfam" id="PF03171">
    <property type="entry name" value="2OG-FeII_Oxy"/>
    <property type="match status" value="1"/>
</dbReference>
<evidence type="ECO:0000256" key="10">
    <source>
        <dbReference type="ARBA" id="ARBA00049359"/>
    </source>
</evidence>
<comment type="similarity">
    <text evidence="11">Belongs to the iron/ascorbate-dependent oxidoreductase family.</text>
</comment>